<dbReference type="NCBIfam" id="NF037995">
    <property type="entry name" value="TRAP_S1"/>
    <property type="match status" value="1"/>
</dbReference>
<dbReference type="Pfam" id="PF03480">
    <property type="entry name" value="DctP"/>
    <property type="match status" value="1"/>
</dbReference>
<dbReference type="CDD" id="cd13602">
    <property type="entry name" value="PBP2_TRAP_BpDctp6_7"/>
    <property type="match status" value="1"/>
</dbReference>
<feature type="chain" id="PRO_5025625766" evidence="4">
    <location>
        <begin position="24"/>
        <end position="346"/>
    </location>
</feature>
<dbReference type="GO" id="GO:0042597">
    <property type="term" value="C:periplasmic space"/>
    <property type="evidence" value="ECO:0007669"/>
    <property type="project" value="UniProtKB-SubCell"/>
</dbReference>
<protein>
    <submittedName>
        <fullName evidence="5">TRAP transporter substrate-binding protein</fullName>
    </submittedName>
</protein>
<evidence type="ECO:0000256" key="2">
    <source>
        <dbReference type="ARBA" id="ARBA00022729"/>
    </source>
</evidence>
<evidence type="ECO:0000313" key="6">
    <source>
        <dbReference type="Proteomes" id="UP000481421"/>
    </source>
</evidence>
<dbReference type="AlphaFoldDB" id="A0A6B3RU13"/>
<dbReference type="EMBL" id="JAAIKE010000002">
    <property type="protein sequence ID" value="NEX46522.1"/>
    <property type="molecule type" value="Genomic_DNA"/>
</dbReference>
<dbReference type="Gene3D" id="3.40.190.170">
    <property type="entry name" value="Bacterial extracellular solute-binding protein, family 7"/>
    <property type="match status" value="1"/>
</dbReference>
<accession>A0A6B3RU13</accession>
<proteinExistence type="predicted"/>
<organism evidence="5 6">
    <name type="scientific">Pseudotabrizicola algicola</name>
    <dbReference type="NCBI Taxonomy" id="2709381"/>
    <lineage>
        <taxon>Bacteria</taxon>
        <taxon>Pseudomonadati</taxon>
        <taxon>Pseudomonadota</taxon>
        <taxon>Alphaproteobacteria</taxon>
        <taxon>Rhodobacterales</taxon>
        <taxon>Paracoccaceae</taxon>
        <taxon>Pseudotabrizicola</taxon>
    </lineage>
</organism>
<comment type="subcellular location">
    <subcellularLocation>
        <location evidence="1">Periplasm</location>
    </subcellularLocation>
</comment>
<keyword evidence="6" id="KW-1185">Reference proteome</keyword>
<dbReference type="PANTHER" id="PTHR33376:SF4">
    <property type="entry name" value="SIALIC ACID-BINDING PERIPLASMIC PROTEIN SIAP"/>
    <property type="match status" value="1"/>
</dbReference>
<keyword evidence="3" id="KW-0574">Periplasm</keyword>
<dbReference type="RefSeq" id="WP_164611248.1">
    <property type="nucleotide sequence ID" value="NZ_JAAIKE010000002.1"/>
</dbReference>
<evidence type="ECO:0000313" key="5">
    <source>
        <dbReference type="EMBL" id="NEX46522.1"/>
    </source>
</evidence>
<dbReference type="InterPro" id="IPR018389">
    <property type="entry name" value="DctP_fam"/>
</dbReference>
<keyword evidence="2 4" id="KW-0732">Signal</keyword>
<dbReference type="GO" id="GO:0055085">
    <property type="term" value="P:transmembrane transport"/>
    <property type="evidence" value="ECO:0007669"/>
    <property type="project" value="InterPro"/>
</dbReference>
<name>A0A6B3RU13_9RHOB</name>
<reference evidence="5 6" key="1">
    <citation type="submission" date="2020-02" db="EMBL/GenBank/DDBJ databases">
        <title>Rhodobacter algicola sp. nov., isolated from microalga culture.</title>
        <authorList>
            <person name="Park C.-Y."/>
        </authorList>
    </citation>
    <scope>NUCLEOTIDE SEQUENCE [LARGE SCALE GENOMIC DNA]</scope>
    <source>
        <strain evidence="5 6">ETT8</strain>
    </source>
</reference>
<evidence type="ECO:0000256" key="1">
    <source>
        <dbReference type="ARBA" id="ARBA00004418"/>
    </source>
</evidence>
<comment type="caution">
    <text evidence="5">The sequence shown here is derived from an EMBL/GenBank/DDBJ whole genome shotgun (WGS) entry which is preliminary data.</text>
</comment>
<evidence type="ECO:0000256" key="4">
    <source>
        <dbReference type="SAM" id="SignalP"/>
    </source>
</evidence>
<evidence type="ECO:0000256" key="3">
    <source>
        <dbReference type="ARBA" id="ARBA00022764"/>
    </source>
</evidence>
<dbReference type="Proteomes" id="UP000481421">
    <property type="component" value="Unassembled WGS sequence"/>
</dbReference>
<gene>
    <name evidence="5" type="ORF">G3572_09900</name>
</gene>
<feature type="signal peptide" evidence="4">
    <location>
        <begin position="1"/>
        <end position="23"/>
    </location>
</feature>
<dbReference type="InterPro" id="IPR038404">
    <property type="entry name" value="TRAP_DctP_sf"/>
</dbReference>
<sequence>MLRSLLMTVCAVAPAVLPVQAVADTVTLRVLGQPSGSGLIAQQKELPYFEALAEKTGLDIKIEYLPVDVAGIPDTDGLRVLRSGLFDIVSIRGPQVSRDEPSVLGLDLIGQNTSFEAGRAHVAAFMPYVDSRLQSAFNAKLIGMWPAGPQVIFCKPEVNSLADLSGHKVRVGDQSAANFMAKLGATGISMPFGEVQQSLARGVVDCAITGPASANSGGWPEATTTVLPVPLQLAMNGYAINLRSLDKLSAEDQATLIAALEELTNEIWDFSEELYDDAMRCNTGATPCERGKPYSLTAAPVSDADLAAVSAAVTEISYPVWAEQCNAVAADCAETWQATVGALLAK</sequence>
<dbReference type="PANTHER" id="PTHR33376">
    <property type="match status" value="1"/>
</dbReference>